<evidence type="ECO:0000313" key="4">
    <source>
        <dbReference type="Proteomes" id="UP000199438"/>
    </source>
</evidence>
<name>A0A1I1I2L0_9FLAO</name>
<keyword evidence="3" id="KW-0670">Pyruvate</keyword>
<dbReference type="AlphaFoldDB" id="A0A1I1I2L0"/>
<sequence>MSKTNRRSAIKTMAMGAGVLGLSPIIALEAEAKPTNLNMKRLKNNIKHSACRWCYQSIPLEEFAKNAAEIGLKGIDLLKPEEWETVEKYGLECSMATDTFANIENGFNEVKNHKHLQESYMPLIEKASKHGIKNVIVFSGNRRGMDDETGFKNCVTGLKPLLEYAQERNVNLVMELLNSKVDHHDYMCDHTEWGVELAKRTEMPNFKLLYDVYHMQIMEGDVIATIRKHHKYINHYHTGGVPGRNEINDSQELFYPAIIKAVIETGFDGYLAQEFIPTYDDQLAALKEGIKICDV</sequence>
<dbReference type="GO" id="GO:0016853">
    <property type="term" value="F:isomerase activity"/>
    <property type="evidence" value="ECO:0007669"/>
    <property type="project" value="UniProtKB-KW"/>
</dbReference>
<evidence type="ECO:0000256" key="1">
    <source>
        <dbReference type="ARBA" id="ARBA00023235"/>
    </source>
</evidence>
<gene>
    <name evidence="3" type="ORF">SAMN04487907_103260</name>
</gene>
<dbReference type="Pfam" id="PF01261">
    <property type="entry name" value="AP_endonuc_2"/>
    <property type="match status" value="1"/>
</dbReference>
<dbReference type="InterPro" id="IPR050417">
    <property type="entry name" value="Sugar_Epim/Isomerase"/>
</dbReference>
<dbReference type="InterPro" id="IPR006311">
    <property type="entry name" value="TAT_signal"/>
</dbReference>
<dbReference type="RefSeq" id="WP_245758615.1">
    <property type="nucleotide sequence ID" value="NZ_FOKV01000003.1"/>
</dbReference>
<proteinExistence type="predicted"/>
<keyword evidence="4" id="KW-1185">Reference proteome</keyword>
<dbReference type="SUPFAM" id="SSF51658">
    <property type="entry name" value="Xylose isomerase-like"/>
    <property type="match status" value="1"/>
</dbReference>
<dbReference type="InterPro" id="IPR036237">
    <property type="entry name" value="Xyl_isomerase-like_sf"/>
</dbReference>
<dbReference type="InterPro" id="IPR013022">
    <property type="entry name" value="Xyl_isomerase-like_TIM-brl"/>
</dbReference>
<evidence type="ECO:0000259" key="2">
    <source>
        <dbReference type="Pfam" id="PF01261"/>
    </source>
</evidence>
<dbReference type="PROSITE" id="PS51318">
    <property type="entry name" value="TAT"/>
    <property type="match status" value="1"/>
</dbReference>
<evidence type="ECO:0000313" key="3">
    <source>
        <dbReference type="EMBL" id="SFC30321.1"/>
    </source>
</evidence>
<accession>A0A1I1I2L0</accession>
<feature type="domain" description="Xylose isomerase-like TIM barrel" evidence="2">
    <location>
        <begin position="67"/>
        <end position="290"/>
    </location>
</feature>
<dbReference type="PANTHER" id="PTHR43489:SF3">
    <property type="entry name" value="XYLOSE ISOMERASE DOMAIN PROTEIN TIM BARREL"/>
    <property type="match status" value="1"/>
</dbReference>
<reference evidence="4" key="1">
    <citation type="submission" date="2016-10" db="EMBL/GenBank/DDBJ databases">
        <authorList>
            <person name="Varghese N."/>
            <person name="Submissions S."/>
        </authorList>
    </citation>
    <scope>NUCLEOTIDE SEQUENCE [LARGE SCALE GENOMIC DNA]</scope>
    <source>
        <strain evidence="4">DSM 24499</strain>
    </source>
</reference>
<dbReference type="PANTHER" id="PTHR43489">
    <property type="entry name" value="ISOMERASE"/>
    <property type="match status" value="1"/>
</dbReference>
<dbReference type="EMBL" id="FOKV01000003">
    <property type="protein sequence ID" value="SFC30321.1"/>
    <property type="molecule type" value="Genomic_DNA"/>
</dbReference>
<keyword evidence="1 3" id="KW-0413">Isomerase</keyword>
<organism evidence="3 4">
    <name type="scientific">Zunongwangia mangrovi</name>
    <dbReference type="NCBI Taxonomy" id="1334022"/>
    <lineage>
        <taxon>Bacteria</taxon>
        <taxon>Pseudomonadati</taxon>
        <taxon>Bacteroidota</taxon>
        <taxon>Flavobacteriia</taxon>
        <taxon>Flavobacteriales</taxon>
        <taxon>Flavobacteriaceae</taxon>
        <taxon>Zunongwangia</taxon>
    </lineage>
</organism>
<dbReference type="Gene3D" id="3.20.20.150">
    <property type="entry name" value="Divalent-metal-dependent TIM barrel enzymes"/>
    <property type="match status" value="1"/>
</dbReference>
<dbReference type="Proteomes" id="UP000199438">
    <property type="component" value="Unassembled WGS sequence"/>
</dbReference>
<protein>
    <submittedName>
        <fullName evidence="3">Hydroxypyruvate isomerase</fullName>
    </submittedName>
</protein>
<dbReference type="STRING" id="1334022.SAMN04487907_103260"/>